<evidence type="ECO:0000313" key="8">
    <source>
        <dbReference type="EMBL" id="GHF05319.1"/>
    </source>
</evidence>
<evidence type="ECO:0000256" key="2">
    <source>
        <dbReference type="ARBA" id="ARBA00022692"/>
    </source>
</evidence>
<keyword evidence="7" id="KW-0813">Transport</keyword>
<dbReference type="Proteomes" id="UP000617531">
    <property type="component" value="Unassembled WGS sequence"/>
</dbReference>
<feature type="transmembrane region" description="Helical" evidence="7">
    <location>
        <begin position="226"/>
        <end position="245"/>
    </location>
</feature>
<dbReference type="EMBL" id="BNAI01000001">
    <property type="protein sequence ID" value="GHF05319.1"/>
    <property type="molecule type" value="Genomic_DNA"/>
</dbReference>
<accession>A0A8J3GMP4</accession>
<comment type="similarity">
    <text evidence="7">Belongs to the TatC family.</text>
</comment>
<dbReference type="RefSeq" id="WP_191281551.1">
    <property type="nucleotide sequence ID" value="NZ_BNAI01000001.1"/>
</dbReference>
<evidence type="ECO:0000256" key="1">
    <source>
        <dbReference type="ARBA" id="ARBA00004141"/>
    </source>
</evidence>
<dbReference type="GO" id="GO:0065002">
    <property type="term" value="P:intracellular protein transmembrane transport"/>
    <property type="evidence" value="ECO:0007669"/>
    <property type="project" value="TreeGrafter"/>
</dbReference>
<comment type="function">
    <text evidence="7">Part of the twin-arginine translocation (Tat) system that transports large folded proteins containing a characteristic twin-arginine motif in their signal peptide across membranes. Together with TatB, TatC is part of a receptor directly interacting with Tat signal peptides.</text>
</comment>
<dbReference type="AlphaFoldDB" id="A0A8J3GMP4"/>
<dbReference type="GO" id="GO:0009977">
    <property type="term" value="F:proton motive force dependent protein transmembrane transporter activity"/>
    <property type="evidence" value="ECO:0007669"/>
    <property type="project" value="TreeGrafter"/>
</dbReference>
<keyword evidence="6 7" id="KW-0472">Membrane</keyword>
<name>A0A8J3GMP4_9MICO</name>
<feature type="transmembrane region" description="Helical" evidence="7">
    <location>
        <begin position="202"/>
        <end position="220"/>
    </location>
</feature>
<dbReference type="PRINTS" id="PR01840">
    <property type="entry name" value="TATCFAMILY"/>
</dbReference>
<evidence type="ECO:0000256" key="4">
    <source>
        <dbReference type="ARBA" id="ARBA00022989"/>
    </source>
</evidence>
<keyword evidence="2 7" id="KW-0812">Transmembrane</keyword>
<protein>
    <recommendedName>
        <fullName evidence="7">Sec-independent protein translocase protein TatC</fullName>
    </recommendedName>
</protein>
<dbReference type="HAMAP" id="MF_00902">
    <property type="entry name" value="TatC"/>
    <property type="match status" value="1"/>
</dbReference>
<feature type="transmembrane region" description="Helical" evidence="7">
    <location>
        <begin position="166"/>
        <end position="190"/>
    </location>
</feature>
<dbReference type="PANTHER" id="PTHR30371:SF0">
    <property type="entry name" value="SEC-INDEPENDENT PROTEIN TRANSLOCASE PROTEIN TATC, CHLOROPLASTIC-RELATED"/>
    <property type="match status" value="1"/>
</dbReference>
<evidence type="ECO:0000256" key="7">
    <source>
        <dbReference type="HAMAP-Rule" id="MF_00902"/>
    </source>
</evidence>
<gene>
    <name evidence="7 8" type="primary">tatC</name>
    <name evidence="8" type="ORF">GCM10011600_02260</name>
</gene>
<dbReference type="GO" id="GO:0033281">
    <property type="term" value="C:TAT protein transport complex"/>
    <property type="evidence" value="ECO:0007669"/>
    <property type="project" value="UniProtKB-UniRule"/>
</dbReference>
<keyword evidence="5 7" id="KW-0811">Translocation</keyword>
<evidence type="ECO:0000313" key="9">
    <source>
        <dbReference type="Proteomes" id="UP000617531"/>
    </source>
</evidence>
<feature type="transmembrane region" description="Helical" evidence="7">
    <location>
        <begin position="82"/>
        <end position="106"/>
    </location>
</feature>
<keyword evidence="3 7" id="KW-0653">Protein transport</keyword>
<dbReference type="PANTHER" id="PTHR30371">
    <property type="entry name" value="SEC-INDEPENDENT PROTEIN TRANSLOCASE PROTEIN TATC"/>
    <property type="match status" value="1"/>
</dbReference>
<comment type="subunit">
    <text evidence="7">The Tat system comprises two distinct complexes: a TatABC complex, containing multiple copies of TatA, TatB and TatC subunits, and a separate TatA complex, containing only TatA subunits. Substrates initially bind to the TatABC complex, which probably triggers association of the separate TatA complex to form the active translocon.</text>
</comment>
<organism evidence="8 9">
    <name type="scientific">Pseudolysinimonas yzui</name>
    <dbReference type="NCBI Taxonomy" id="2708254"/>
    <lineage>
        <taxon>Bacteria</taxon>
        <taxon>Bacillati</taxon>
        <taxon>Actinomycetota</taxon>
        <taxon>Actinomycetes</taxon>
        <taxon>Micrococcales</taxon>
        <taxon>Microbacteriaceae</taxon>
        <taxon>Pseudolysinimonas</taxon>
    </lineage>
</organism>
<keyword evidence="9" id="KW-1185">Reference proteome</keyword>
<reference evidence="8" key="1">
    <citation type="journal article" date="2014" name="Int. J. Syst. Evol. Microbiol.">
        <title>Complete genome sequence of Corynebacterium casei LMG S-19264T (=DSM 44701T), isolated from a smear-ripened cheese.</title>
        <authorList>
            <consortium name="US DOE Joint Genome Institute (JGI-PGF)"/>
            <person name="Walter F."/>
            <person name="Albersmeier A."/>
            <person name="Kalinowski J."/>
            <person name="Ruckert C."/>
        </authorList>
    </citation>
    <scope>NUCLEOTIDE SEQUENCE</scope>
    <source>
        <strain evidence="8">CGMCC 1.16548</strain>
    </source>
</reference>
<dbReference type="NCBIfam" id="TIGR00945">
    <property type="entry name" value="tatC"/>
    <property type="match status" value="1"/>
</dbReference>
<dbReference type="Pfam" id="PF00902">
    <property type="entry name" value="TatC"/>
    <property type="match status" value="1"/>
</dbReference>
<proteinExistence type="inferred from homology"/>
<sequence length="257" mass="28037">MSAPTAREPRTRDRRTTLAGHLRELRKRLLISAAALLVAAVTGFFVAPLVVGALRTPIQEIAAHRDAEIVYTTVSGAFDLRMVIAITIGIVASSPVWLYQLFAFLVPGLTSRERGYTFGFFFSAVPLFLLGCLAGWFVFPHMVELMTSFSSDEEATYLDARVYYDFVVKLVLAVGIGFVFPVFLVLLNFVGVLSARAIAKGWRIAILAICIFTALATPAADVASMFVLAIPMILLYLVALAVAGIHDRRLARRLGPA</sequence>
<reference evidence="8" key="2">
    <citation type="submission" date="2020-09" db="EMBL/GenBank/DDBJ databases">
        <authorList>
            <person name="Sun Q."/>
            <person name="Zhou Y."/>
        </authorList>
    </citation>
    <scope>NUCLEOTIDE SEQUENCE</scope>
    <source>
        <strain evidence="8">CGMCC 1.16548</strain>
    </source>
</reference>
<evidence type="ECO:0000256" key="6">
    <source>
        <dbReference type="ARBA" id="ARBA00023136"/>
    </source>
</evidence>
<dbReference type="GO" id="GO:0043953">
    <property type="term" value="P:protein transport by the Tat complex"/>
    <property type="evidence" value="ECO:0007669"/>
    <property type="project" value="UniProtKB-UniRule"/>
</dbReference>
<keyword evidence="4 7" id="KW-1133">Transmembrane helix</keyword>
<evidence type="ECO:0000256" key="3">
    <source>
        <dbReference type="ARBA" id="ARBA00022927"/>
    </source>
</evidence>
<feature type="transmembrane region" description="Helical" evidence="7">
    <location>
        <begin position="118"/>
        <end position="139"/>
    </location>
</feature>
<evidence type="ECO:0000256" key="5">
    <source>
        <dbReference type="ARBA" id="ARBA00023010"/>
    </source>
</evidence>
<feature type="transmembrane region" description="Helical" evidence="7">
    <location>
        <begin position="29"/>
        <end position="51"/>
    </location>
</feature>
<dbReference type="InterPro" id="IPR002033">
    <property type="entry name" value="TatC"/>
</dbReference>
<keyword evidence="7" id="KW-1003">Cell membrane</keyword>
<comment type="subcellular location">
    <subcellularLocation>
        <location evidence="7">Cell membrane</location>
        <topology evidence="7">Multi-pass membrane protein</topology>
    </subcellularLocation>
    <subcellularLocation>
        <location evidence="1">Membrane</location>
        <topology evidence="1">Multi-pass membrane protein</topology>
    </subcellularLocation>
</comment>
<comment type="caution">
    <text evidence="8">The sequence shown here is derived from an EMBL/GenBank/DDBJ whole genome shotgun (WGS) entry which is preliminary data.</text>
</comment>